<proteinExistence type="inferred from homology"/>
<protein>
    <submittedName>
        <fullName evidence="6">OmpH family outer membrane protein</fullName>
    </submittedName>
</protein>
<dbReference type="Pfam" id="PF03938">
    <property type="entry name" value="OmpH"/>
    <property type="match status" value="1"/>
</dbReference>
<sequence>MTVSVSKKLLLLAVLSASFAACNKDKATTPTTATKTEATTAPESTAAADEETTEAAPEVPEIVFVNSDSLLSRYQYFKDVKARLEAKGKRMETDLRTKATGFQREVEQYRQAGAGMTQEQRAATEQRLAQKEQQLAAQQQSSGQQLAKDENDEMKKIYERVEAHLKKVSKEKGYKMVLTYTRGNSAILYGDATLDITEDAVKGLNEEYKANKPAAKK</sequence>
<evidence type="ECO:0000313" key="7">
    <source>
        <dbReference type="Proteomes" id="UP000272117"/>
    </source>
</evidence>
<feature type="chain" id="PRO_5018117414" evidence="5">
    <location>
        <begin position="21"/>
        <end position="217"/>
    </location>
</feature>
<evidence type="ECO:0000256" key="1">
    <source>
        <dbReference type="ARBA" id="ARBA00009091"/>
    </source>
</evidence>
<dbReference type="Proteomes" id="UP000272117">
    <property type="component" value="Unassembled WGS sequence"/>
</dbReference>
<evidence type="ECO:0000256" key="5">
    <source>
        <dbReference type="SAM" id="SignalP"/>
    </source>
</evidence>
<keyword evidence="7" id="KW-1185">Reference proteome</keyword>
<name>A0A3M9MYC0_9BACT</name>
<gene>
    <name evidence="6" type="ORF">EFB08_04545</name>
</gene>
<dbReference type="GO" id="GO:0050821">
    <property type="term" value="P:protein stabilization"/>
    <property type="evidence" value="ECO:0007669"/>
    <property type="project" value="TreeGrafter"/>
</dbReference>
<feature type="coiled-coil region" evidence="3">
    <location>
        <begin position="114"/>
        <end position="171"/>
    </location>
</feature>
<dbReference type="PANTHER" id="PTHR35089:SF1">
    <property type="entry name" value="CHAPERONE PROTEIN SKP"/>
    <property type="match status" value="1"/>
</dbReference>
<reference evidence="6 7" key="1">
    <citation type="submission" date="2018-11" db="EMBL/GenBank/DDBJ databases">
        <title>Rufibacter latericius sp. nov., isolated from water in Baiyang Lake.</title>
        <authorList>
            <person name="Yang Y."/>
        </authorList>
    </citation>
    <scope>NUCLEOTIDE SEQUENCE [LARGE SCALE GENOMIC DNA]</scope>
    <source>
        <strain evidence="6 7">R-22-1c-1</strain>
    </source>
</reference>
<keyword evidence="2 5" id="KW-0732">Signal</keyword>
<dbReference type="SMART" id="SM00935">
    <property type="entry name" value="OmpH"/>
    <property type="match status" value="1"/>
</dbReference>
<accession>A0A3M9MYC0</accession>
<dbReference type="GO" id="GO:0051082">
    <property type="term" value="F:unfolded protein binding"/>
    <property type="evidence" value="ECO:0007669"/>
    <property type="project" value="InterPro"/>
</dbReference>
<dbReference type="InterPro" id="IPR005632">
    <property type="entry name" value="Chaperone_Skp"/>
</dbReference>
<dbReference type="AlphaFoldDB" id="A0A3M9MYC0"/>
<evidence type="ECO:0000313" key="6">
    <source>
        <dbReference type="EMBL" id="RNI30529.1"/>
    </source>
</evidence>
<dbReference type="OrthoDB" id="1493259at2"/>
<dbReference type="GO" id="GO:0005829">
    <property type="term" value="C:cytosol"/>
    <property type="evidence" value="ECO:0007669"/>
    <property type="project" value="TreeGrafter"/>
</dbReference>
<dbReference type="EMBL" id="RJJD01000002">
    <property type="protein sequence ID" value="RNI30529.1"/>
    <property type="molecule type" value="Genomic_DNA"/>
</dbReference>
<dbReference type="PROSITE" id="PS51257">
    <property type="entry name" value="PROKAR_LIPOPROTEIN"/>
    <property type="match status" value="1"/>
</dbReference>
<dbReference type="Gene3D" id="3.30.910.20">
    <property type="entry name" value="Skp domain"/>
    <property type="match status" value="1"/>
</dbReference>
<comment type="caution">
    <text evidence="6">The sequence shown here is derived from an EMBL/GenBank/DDBJ whole genome shotgun (WGS) entry which is preliminary data.</text>
</comment>
<organism evidence="6 7">
    <name type="scientific">Rufibacter latericius</name>
    <dbReference type="NCBI Taxonomy" id="2487040"/>
    <lineage>
        <taxon>Bacteria</taxon>
        <taxon>Pseudomonadati</taxon>
        <taxon>Bacteroidota</taxon>
        <taxon>Cytophagia</taxon>
        <taxon>Cytophagales</taxon>
        <taxon>Hymenobacteraceae</taxon>
        <taxon>Rufibacter</taxon>
    </lineage>
</organism>
<comment type="similarity">
    <text evidence="1">Belongs to the Skp family.</text>
</comment>
<dbReference type="SUPFAM" id="SSF111384">
    <property type="entry name" value="OmpH-like"/>
    <property type="match status" value="1"/>
</dbReference>
<evidence type="ECO:0000256" key="2">
    <source>
        <dbReference type="ARBA" id="ARBA00022729"/>
    </source>
</evidence>
<feature type="signal peptide" evidence="5">
    <location>
        <begin position="1"/>
        <end position="20"/>
    </location>
</feature>
<evidence type="ECO:0000256" key="3">
    <source>
        <dbReference type="SAM" id="Coils"/>
    </source>
</evidence>
<feature type="region of interest" description="Disordered" evidence="4">
    <location>
        <begin position="26"/>
        <end position="55"/>
    </location>
</feature>
<evidence type="ECO:0000256" key="4">
    <source>
        <dbReference type="SAM" id="MobiDB-lite"/>
    </source>
</evidence>
<feature type="compositionally biased region" description="Low complexity" evidence="4">
    <location>
        <begin position="28"/>
        <end position="47"/>
    </location>
</feature>
<dbReference type="InterPro" id="IPR024930">
    <property type="entry name" value="Skp_dom_sf"/>
</dbReference>
<keyword evidence="3" id="KW-0175">Coiled coil</keyword>
<dbReference type="PANTHER" id="PTHR35089">
    <property type="entry name" value="CHAPERONE PROTEIN SKP"/>
    <property type="match status" value="1"/>
</dbReference>